<dbReference type="Pfam" id="PF06803">
    <property type="entry name" value="DUF1232"/>
    <property type="match status" value="1"/>
</dbReference>
<evidence type="ECO:0000313" key="8">
    <source>
        <dbReference type="Proteomes" id="UP000501926"/>
    </source>
</evidence>
<evidence type="ECO:0000313" key="7">
    <source>
        <dbReference type="EMBL" id="QII12420.1"/>
    </source>
</evidence>
<reference evidence="7 8" key="3">
    <citation type="submission" date="2020-02" db="EMBL/GenBank/DDBJ databases">
        <title>Newly sequenced genome of strain CSTR1 showed variability in Candidatus Kuenenia stuttgartiensis genomes.</title>
        <authorList>
            <person name="Ding C."/>
            <person name="Adrian L."/>
        </authorList>
    </citation>
    <scope>NUCLEOTIDE SEQUENCE [LARGE SCALE GENOMIC DNA]</scope>
    <source>
        <strain evidence="7 8">CSTR1</strain>
    </source>
</reference>
<name>Q1Q5H7_KUEST</name>
<evidence type="ECO:0000256" key="2">
    <source>
        <dbReference type="ARBA" id="ARBA00022692"/>
    </source>
</evidence>
<dbReference type="Proteomes" id="UP000501926">
    <property type="component" value="Chromosome"/>
</dbReference>
<gene>
    <name evidence="7" type="ORF">KsCSTR_30410</name>
    <name evidence="6" type="ORF">kuste4500</name>
</gene>
<evidence type="ECO:0000313" key="6">
    <source>
        <dbReference type="EMBL" id="CAJ75262.1"/>
    </source>
</evidence>
<organism evidence="6">
    <name type="scientific">Kuenenia stuttgartiensis</name>
    <dbReference type="NCBI Taxonomy" id="174633"/>
    <lineage>
        <taxon>Bacteria</taxon>
        <taxon>Pseudomonadati</taxon>
        <taxon>Planctomycetota</taxon>
        <taxon>Candidatus Brocadiia</taxon>
        <taxon>Candidatus Brocadiales</taxon>
        <taxon>Candidatus Brocadiaceae</taxon>
        <taxon>Candidatus Kuenenia</taxon>
    </lineage>
</organism>
<evidence type="ECO:0000256" key="1">
    <source>
        <dbReference type="ARBA" id="ARBA00004127"/>
    </source>
</evidence>
<evidence type="ECO:0000259" key="5">
    <source>
        <dbReference type="Pfam" id="PF06803"/>
    </source>
</evidence>
<dbReference type="InterPro" id="IPR016983">
    <property type="entry name" value="UCP031804"/>
</dbReference>
<proteinExistence type="predicted"/>
<comment type="subcellular location">
    <subcellularLocation>
        <location evidence="1">Endomembrane system</location>
        <topology evidence="1">Multi-pass membrane protein</topology>
    </subcellularLocation>
</comment>
<protein>
    <recommendedName>
        <fullName evidence="5">DUF1232 domain-containing protein</fullName>
    </recommendedName>
</protein>
<evidence type="ECO:0000256" key="3">
    <source>
        <dbReference type="ARBA" id="ARBA00022989"/>
    </source>
</evidence>
<reference evidence="6" key="1">
    <citation type="journal article" date="2006" name="Nature">
        <title>Deciphering the evolution and metabolism of an anammox bacterium from a community genome.</title>
        <authorList>
            <person name="Strous M."/>
            <person name="Pelletier E."/>
            <person name="Mangenot S."/>
            <person name="Rattei T."/>
            <person name="Lehner A."/>
            <person name="Taylor M.W."/>
            <person name="Horn M."/>
            <person name="Daims H."/>
            <person name="Bartol-Mavel D."/>
            <person name="Wincker P."/>
            <person name="Barbe V."/>
            <person name="Fonknechten N."/>
            <person name="Vallenet D."/>
            <person name="Segurens B."/>
            <person name="Schenowitz-Truong C."/>
            <person name="Medigue C."/>
            <person name="Collingro A."/>
            <person name="Snel B."/>
            <person name="Dutilh B.E."/>
            <person name="OpDenCamp H.J.M."/>
            <person name="vanDerDrift C."/>
            <person name="Cirpus I."/>
            <person name="vanDePas-Schoonen K.T."/>
            <person name="Harhangi H.R."/>
            <person name="vanNiftrik L."/>
            <person name="Schmid M."/>
            <person name="Keltjens J."/>
            <person name="vanDeVossenberg J."/>
            <person name="Kartal B."/>
            <person name="Meier H."/>
            <person name="Frishman D."/>
            <person name="Huynen M.A."/>
            <person name="Mewes H."/>
            <person name="Weissenbach J."/>
            <person name="Jetten M.S.M."/>
            <person name="Wagner M."/>
            <person name="LePaslier D."/>
        </authorList>
    </citation>
    <scope>NUCLEOTIDE SEQUENCE</scope>
</reference>
<dbReference type="AlphaFoldDB" id="Q1Q5H7"/>
<dbReference type="InterPro" id="IPR010652">
    <property type="entry name" value="DUF1232"/>
</dbReference>
<keyword evidence="4" id="KW-0472">Membrane</keyword>
<dbReference type="EMBL" id="CT573071">
    <property type="protein sequence ID" value="CAJ75262.1"/>
    <property type="molecule type" value="Genomic_DNA"/>
</dbReference>
<sequence>MSKGGELQVATPEGYSDESFWEKVKKFAKVAGKEVIEKSLWLYYAAQRPETPLWAKTVTYGALAYFICPVDAIPDVIPVVGFVDDLGALAAALTTVAVYINDEVKTKTSVKLKNWFGVEASAEKI</sequence>
<reference evidence="6" key="2">
    <citation type="submission" date="2006-01" db="EMBL/GenBank/DDBJ databases">
        <authorList>
            <person name="Genoscope"/>
        </authorList>
    </citation>
    <scope>NUCLEOTIDE SEQUENCE</scope>
</reference>
<accession>Q1Q5H7</accession>
<evidence type="ECO:0000256" key="4">
    <source>
        <dbReference type="ARBA" id="ARBA00023136"/>
    </source>
</evidence>
<feature type="domain" description="DUF1232" evidence="5">
    <location>
        <begin position="55"/>
        <end position="90"/>
    </location>
</feature>
<dbReference type="PIRSF" id="PIRSF031804">
    <property type="entry name" value="UCP031804"/>
    <property type="match status" value="1"/>
</dbReference>
<dbReference type="RefSeq" id="WP_164995087.1">
    <property type="nucleotide sequence ID" value="NZ_CP049055.1"/>
</dbReference>
<dbReference type="GO" id="GO:0012505">
    <property type="term" value="C:endomembrane system"/>
    <property type="evidence" value="ECO:0007669"/>
    <property type="project" value="UniProtKB-SubCell"/>
</dbReference>
<dbReference type="EMBL" id="CP049055">
    <property type="protein sequence ID" value="QII12420.1"/>
    <property type="molecule type" value="Genomic_DNA"/>
</dbReference>
<keyword evidence="3" id="KW-1133">Transmembrane helix</keyword>
<keyword evidence="2" id="KW-0812">Transmembrane</keyword>